<evidence type="ECO:0000313" key="3">
    <source>
        <dbReference type="EMBL" id="KAA8894182.1"/>
    </source>
</evidence>
<dbReference type="Gene3D" id="3.30.360.10">
    <property type="entry name" value="Dihydrodipicolinate Reductase, domain 2"/>
    <property type="match status" value="1"/>
</dbReference>
<dbReference type="InterPro" id="IPR036291">
    <property type="entry name" value="NAD(P)-bd_dom_sf"/>
</dbReference>
<dbReference type="Proteomes" id="UP000326924">
    <property type="component" value="Unassembled WGS sequence"/>
</dbReference>
<feature type="domain" description="Gfo/Idh/MocA-like oxidoreductase N-terminal" evidence="1">
    <location>
        <begin position="6"/>
        <end position="127"/>
    </location>
</feature>
<dbReference type="GO" id="GO:0005737">
    <property type="term" value="C:cytoplasm"/>
    <property type="evidence" value="ECO:0007669"/>
    <property type="project" value="TreeGrafter"/>
</dbReference>
<keyword evidence="4" id="KW-1185">Reference proteome</keyword>
<dbReference type="PANTHER" id="PTHR42840">
    <property type="entry name" value="NAD(P)-BINDING ROSSMANN-FOLD SUPERFAMILY PROTEIN-RELATED"/>
    <property type="match status" value="1"/>
</dbReference>
<dbReference type="SUPFAM" id="SSF51735">
    <property type="entry name" value="NAD(P)-binding Rossmann-fold domains"/>
    <property type="match status" value="1"/>
</dbReference>
<dbReference type="EMBL" id="VXIS01000359">
    <property type="protein sequence ID" value="KAA8894182.1"/>
    <property type="molecule type" value="Genomic_DNA"/>
</dbReference>
<dbReference type="AlphaFoldDB" id="A0A5J5EGW1"/>
<dbReference type="EMBL" id="VXIS01000359">
    <property type="protein sequence ID" value="KAA8894176.1"/>
    <property type="molecule type" value="Genomic_DNA"/>
</dbReference>
<dbReference type="GO" id="GO:0016491">
    <property type="term" value="F:oxidoreductase activity"/>
    <property type="evidence" value="ECO:0007669"/>
    <property type="project" value="TreeGrafter"/>
</dbReference>
<evidence type="ECO:0000313" key="2">
    <source>
        <dbReference type="EMBL" id="KAA8894176.1"/>
    </source>
</evidence>
<evidence type="ECO:0000259" key="1">
    <source>
        <dbReference type="Pfam" id="PF01408"/>
    </source>
</evidence>
<dbReference type="Gene3D" id="3.40.50.720">
    <property type="entry name" value="NAD(P)-binding Rossmann-like Domain"/>
    <property type="match status" value="1"/>
</dbReference>
<evidence type="ECO:0000313" key="4">
    <source>
        <dbReference type="Proteomes" id="UP000326924"/>
    </source>
</evidence>
<comment type="caution">
    <text evidence="2">The sequence shown here is derived from an EMBL/GenBank/DDBJ whole genome shotgun (WGS) entry which is preliminary data.</text>
</comment>
<sequence>MAQRKLRVGLIGAGEVAQVVHLPALGLLSHLYEAYAITDISAAAVQHCAQKFRIPRTYPTADALIADPDVDVVFILTSDEFHAEYTIAALAANKHVMLEKPITLSLPSAQRMLAAEEKSQGRVFVGYMRRYAPSFTSTFLSEVATMPKIKHAFVRDIVGPNAHFVSQSGTSPEKFTDFPATAGAERDTRLAALFQEAFPHNQEITDEKKLFCRFLGSLGSHDLSLMREAIGFPDSVAGVSCNEPFYSAIFNYTHPASGQKFSVTYETGIDNVPRFDAQMSVFGEDKAVTIKYDTPYVKALPIEVTVVEKDPETGGRIEKKVLASYEDAYTSELRHLYRAVVEGAEIKTNLQDAVYDLKIFDMLYRAAWPAENWDGTD</sequence>
<dbReference type="GO" id="GO:0006740">
    <property type="term" value="P:NADPH regeneration"/>
    <property type="evidence" value="ECO:0007669"/>
    <property type="project" value="TreeGrafter"/>
</dbReference>
<dbReference type="Pfam" id="PF01408">
    <property type="entry name" value="GFO_IDH_MocA"/>
    <property type="match status" value="1"/>
</dbReference>
<gene>
    <name evidence="2" type="ORF">FN846DRAFT_436895</name>
    <name evidence="3" type="ORF">FN846DRAFT_437084</name>
</gene>
<dbReference type="OrthoDB" id="64915at2759"/>
<protein>
    <submittedName>
        <fullName evidence="2">Putative NAD binding Rossmann fold oxidoreductase</fullName>
    </submittedName>
</protein>
<proteinExistence type="predicted"/>
<dbReference type="GO" id="GO:0000166">
    <property type="term" value="F:nucleotide binding"/>
    <property type="evidence" value="ECO:0007669"/>
    <property type="project" value="InterPro"/>
</dbReference>
<dbReference type="PANTHER" id="PTHR42840:SF7">
    <property type="entry name" value="BINDING ROSSMANN FOLD OXIDOREDUCTASE, PUTATIVE (AFU_ORTHOLOGUE AFUA_4G10190)-RELATED"/>
    <property type="match status" value="1"/>
</dbReference>
<dbReference type="InterPro" id="IPR000683">
    <property type="entry name" value="Gfo/Idh/MocA-like_OxRdtase_N"/>
</dbReference>
<accession>A0A5J5EGW1</accession>
<organism evidence="2 4">
    <name type="scientific">Sphaerosporella brunnea</name>
    <dbReference type="NCBI Taxonomy" id="1250544"/>
    <lineage>
        <taxon>Eukaryota</taxon>
        <taxon>Fungi</taxon>
        <taxon>Dikarya</taxon>
        <taxon>Ascomycota</taxon>
        <taxon>Pezizomycotina</taxon>
        <taxon>Pezizomycetes</taxon>
        <taxon>Pezizales</taxon>
        <taxon>Pyronemataceae</taxon>
        <taxon>Sphaerosporella</taxon>
    </lineage>
</organism>
<reference evidence="2 4" key="1">
    <citation type="submission" date="2019-09" db="EMBL/GenBank/DDBJ databases">
        <title>Draft genome of the ectomycorrhizal ascomycete Sphaerosporella brunnea.</title>
        <authorList>
            <consortium name="DOE Joint Genome Institute"/>
            <person name="Benucci G.M."/>
            <person name="Marozzi G."/>
            <person name="Antonielli L."/>
            <person name="Sanchez S."/>
            <person name="Marco P."/>
            <person name="Wang X."/>
            <person name="Falini L.B."/>
            <person name="Barry K."/>
            <person name="Haridas S."/>
            <person name="Lipzen A."/>
            <person name="Labutti K."/>
            <person name="Grigoriev I.V."/>
            <person name="Murat C."/>
            <person name="Martin F."/>
            <person name="Albertini E."/>
            <person name="Donnini D."/>
            <person name="Bonito G."/>
        </authorList>
    </citation>
    <scope>NUCLEOTIDE SEQUENCE [LARGE SCALE GENOMIC DNA]</scope>
    <source>
        <strain evidence="2 4">Sb_GMNB300</strain>
    </source>
</reference>
<name>A0A5J5EGW1_9PEZI</name>